<name>A0A9D4M3A0_DREPO</name>
<evidence type="ECO:0000313" key="1">
    <source>
        <dbReference type="EMBL" id="KAH3868377.1"/>
    </source>
</evidence>
<dbReference type="AlphaFoldDB" id="A0A9D4M3A0"/>
<evidence type="ECO:0008006" key="3">
    <source>
        <dbReference type="Google" id="ProtNLM"/>
    </source>
</evidence>
<dbReference type="SUPFAM" id="SSF50494">
    <property type="entry name" value="Trypsin-like serine proteases"/>
    <property type="match status" value="1"/>
</dbReference>
<sequence length="300" mass="33488">MGCRIQRKGNKSEGTIGVFVQHPFYGVCGITCAHVLLNKDEMNSCHENTNNKMWLSNDPKGTVYQPYPPHVIGVLRMAIVKEGNDNPIGIEIAVIQLTKRKPNSGQFSASRETREDGLEFNSGKICREPGENRLCFKYGSVTDYTEGTIIPSKYNAMIESWDEHNDSTKTKNEKQKTKTTIIRGQIMVKSSCKRSFAEEGDSGGPVFVFDTKGDIACIGIVEAGCKSMGMALVTPIGRIVDEIGVEQLIPFHPTNTKILREIEKIQQNQSEIIGNQVQMLGKLERLLDTGDHRSPRERRK</sequence>
<organism evidence="1 2">
    <name type="scientific">Dreissena polymorpha</name>
    <name type="common">Zebra mussel</name>
    <name type="synonym">Mytilus polymorpha</name>
    <dbReference type="NCBI Taxonomy" id="45954"/>
    <lineage>
        <taxon>Eukaryota</taxon>
        <taxon>Metazoa</taxon>
        <taxon>Spiralia</taxon>
        <taxon>Lophotrochozoa</taxon>
        <taxon>Mollusca</taxon>
        <taxon>Bivalvia</taxon>
        <taxon>Autobranchia</taxon>
        <taxon>Heteroconchia</taxon>
        <taxon>Euheterodonta</taxon>
        <taxon>Imparidentia</taxon>
        <taxon>Neoheterodontei</taxon>
        <taxon>Myida</taxon>
        <taxon>Dreissenoidea</taxon>
        <taxon>Dreissenidae</taxon>
        <taxon>Dreissena</taxon>
    </lineage>
</organism>
<protein>
    <recommendedName>
        <fullName evidence="3">Peptidase S1 domain-containing protein</fullName>
    </recommendedName>
</protein>
<accession>A0A9D4M3A0</accession>
<dbReference type="EMBL" id="JAIWYP010000002">
    <property type="protein sequence ID" value="KAH3868377.1"/>
    <property type="molecule type" value="Genomic_DNA"/>
</dbReference>
<keyword evidence="2" id="KW-1185">Reference proteome</keyword>
<proteinExistence type="predicted"/>
<comment type="caution">
    <text evidence="1">The sequence shown here is derived from an EMBL/GenBank/DDBJ whole genome shotgun (WGS) entry which is preliminary data.</text>
</comment>
<reference evidence="1" key="1">
    <citation type="journal article" date="2019" name="bioRxiv">
        <title>The Genome of the Zebra Mussel, Dreissena polymorpha: A Resource for Invasive Species Research.</title>
        <authorList>
            <person name="McCartney M.A."/>
            <person name="Auch B."/>
            <person name="Kono T."/>
            <person name="Mallez S."/>
            <person name="Zhang Y."/>
            <person name="Obille A."/>
            <person name="Becker A."/>
            <person name="Abrahante J.E."/>
            <person name="Garbe J."/>
            <person name="Badalamenti J.P."/>
            <person name="Herman A."/>
            <person name="Mangelson H."/>
            <person name="Liachko I."/>
            <person name="Sullivan S."/>
            <person name="Sone E.D."/>
            <person name="Koren S."/>
            <person name="Silverstein K.A.T."/>
            <person name="Beckman K.B."/>
            <person name="Gohl D.M."/>
        </authorList>
    </citation>
    <scope>NUCLEOTIDE SEQUENCE</scope>
    <source>
        <strain evidence="1">Duluth1</strain>
        <tissue evidence="1">Whole animal</tissue>
    </source>
</reference>
<reference evidence="1" key="2">
    <citation type="submission" date="2020-11" db="EMBL/GenBank/DDBJ databases">
        <authorList>
            <person name="McCartney M.A."/>
            <person name="Auch B."/>
            <person name="Kono T."/>
            <person name="Mallez S."/>
            <person name="Becker A."/>
            <person name="Gohl D.M."/>
            <person name="Silverstein K.A.T."/>
            <person name="Koren S."/>
            <person name="Bechman K.B."/>
            <person name="Herman A."/>
            <person name="Abrahante J.E."/>
            <person name="Garbe J."/>
        </authorList>
    </citation>
    <scope>NUCLEOTIDE SEQUENCE</scope>
    <source>
        <strain evidence="1">Duluth1</strain>
        <tissue evidence="1">Whole animal</tissue>
    </source>
</reference>
<evidence type="ECO:0000313" key="2">
    <source>
        <dbReference type="Proteomes" id="UP000828390"/>
    </source>
</evidence>
<gene>
    <name evidence="1" type="ORF">DPMN_031522</name>
</gene>
<dbReference type="InterPro" id="IPR009003">
    <property type="entry name" value="Peptidase_S1_PA"/>
</dbReference>
<dbReference type="Proteomes" id="UP000828390">
    <property type="component" value="Unassembled WGS sequence"/>
</dbReference>